<dbReference type="AlphaFoldDB" id="A0AAU2JZ18"/>
<reference evidence="5" key="1">
    <citation type="submission" date="2022-10" db="EMBL/GenBank/DDBJ databases">
        <title>The complete genomes of actinobacterial strains from the NBC collection.</title>
        <authorList>
            <person name="Joergensen T.S."/>
            <person name="Alvarez Arevalo M."/>
            <person name="Sterndorff E.B."/>
            <person name="Faurdal D."/>
            <person name="Vuksanovic O."/>
            <person name="Mourched A.-S."/>
            <person name="Charusanti P."/>
            <person name="Shaw S."/>
            <person name="Blin K."/>
            <person name="Weber T."/>
        </authorList>
    </citation>
    <scope>NUCLEOTIDE SEQUENCE</scope>
    <source>
        <strain evidence="5">NBC_00049</strain>
    </source>
</reference>
<dbReference type="InterPro" id="IPR009057">
    <property type="entry name" value="Homeodomain-like_sf"/>
</dbReference>
<dbReference type="PANTHER" id="PTHR30055:SF226">
    <property type="entry name" value="HTH-TYPE TRANSCRIPTIONAL REGULATOR PKSA"/>
    <property type="match status" value="1"/>
</dbReference>
<dbReference type="EMBL" id="CP108264">
    <property type="protein sequence ID" value="WTU77849.1"/>
    <property type="molecule type" value="Genomic_DNA"/>
</dbReference>
<dbReference type="SUPFAM" id="SSF46689">
    <property type="entry name" value="Homeodomain-like"/>
    <property type="match status" value="1"/>
</dbReference>
<keyword evidence="1 2" id="KW-0238">DNA-binding</keyword>
<evidence type="ECO:0000256" key="2">
    <source>
        <dbReference type="PROSITE-ProRule" id="PRU00335"/>
    </source>
</evidence>
<feature type="domain" description="HTH tetR-type" evidence="4">
    <location>
        <begin position="23"/>
        <end position="82"/>
    </location>
</feature>
<gene>
    <name evidence="5" type="ORF">OG327_33600</name>
</gene>
<dbReference type="InterPro" id="IPR050109">
    <property type="entry name" value="HTH-type_TetR-like_transc_reg"/>
</dbReference>
<dbReference type="PANTHER" id="PTHR30055">
    <property type="entry name" value="HTH-TYPE TRANSCRIPTIONAL REGULATOR RUTR"/>
    <property type="match status" value="1"/>
</dbReference>
<dbReference type="Pfam" id="PF00440">
    <property type="entry name" value="TetR_N"/>
    <property type="match status" value="1"/>
</dbReference>
<organism evidence="5">
    <name type="scientific">Streptomyces sp. NBC_00049</name>
    <dbReference type="NCBI Taxonomy" id="2903617"/>
    <lineage>
        <taxon>Bacteria</taxon>
        <taxon>Bacillati</taxon>
        <taxon>Actinomycetota</taxon>
        <taxon>Actinomycetes</taxon>
        <taxon>Kitasatosporales</taxon>
        <taxon>Streptomycetaceae</taxon>
        <taxon>Streptomyces</taxon>
    </lineage>
</organism>
<evidence type="ECO:0000256" key="1">
    <source>
        <dbReference type="ARBA" id="ARBA00023125"/>
    </source>
</evidence>
<dbReference type="InterPro" id="IPR001647">
    <property type="entry name" value="HTH_TetR"/>
</dbReference>
<feature type="region of interest" description="Disordered" evidence="3">
    <location>
        <begin position="1"/>
        <end position="23"/>
    </location>
</feature>
<accession>A0AAU2JZ18</accession>
<protein>
    <submittedName>
        <fullName evidence="5">TetR/AcrR family transcriptional regulator</fullName>
    </submittedName>
</protein>
<name>A0AAU2JZ18_9ACTN</name>
<proteinExistence type="predicted"/>
<dbReference type="GO" id="GO:0000976">
    <property type="term" value="F:transcription cis-regulatory region binding"/>
    <property type="evidence" value="ECO:0007669"/>
    <property type="project" value="TreeGrafter"/>
</dbReference>
<evidence type="ECO:0000259" key="4">
    <source>
        <dbReference type="PROSITE" id="PS50977"/>
    </source>
</evidence>
<evidence type="ECO:0000256" key="3">
    <source>
        <dbReference type="SAM" id="MobiDB-lite"/>
    </source>
</evidence>
<evidence type="ECO:0000313" key="5">
    <source>
        <dbReference type="EMBL" id="WTU77849.1"/>
    </source>
</evidence>
<feature type="compositionally biased region" description="Basic and acidic residues" evidence="3">
    <location>
        <begin position="8"/>
        <end position="23"/>
    </location>
</feature>
<sequence length="217" mass="24147">MNQSARRPGTEERITDGRAERGRQSKVKIAEAVLSLLDDGESSFPAERVAERAGVSRRLVFHHFADMSELVETAITRRLEQLIEQIRPLPTSGPRDTRVAALTEQRARILEWITPAQLTLMRLETPGGRVAEVTREVLDLARARLAEIFAEELERLPASRRTEVLYGLDAVTTWGAWYHWRNSGLSVESAARTMETAVHALLATTDQPPSGGQSVPS</sequence>
<dbReference type="PROSITE" id="PS50977">
    <property type="entry name" value="HTH_TETR_2"/>
    <property type="match status" value="1"/>
</dbReference>
<dbReference type="GO" id="GO:0003700">
    <property type="term" value="F:DNA-binding transcription factor activity"/>
    <property type="evidence" value="ECO:0007669"/>
    <property type="project" value="TreeGrafter"/>
</dbReference>
<dbReference type="Gene3D" id="1.10.357.10">
    <property type="entry name" value="Tetracycline Repressor, domain 2"/>
    <property type="match status" value="1"/>
</dbReference>
<feature type="DNA-binding region" description="H-T-H motif" evidence="2">
    <location>
        <begin position="45"/>
        <end position="64"/>
    </location>
</feature>